<evidence type="ECO:0000313" key="1">
    <source>
        <dbReference type="EMBL" id="CCA44918.1"/>
    </source>
</evidence>
<proteinExistence type="predicted"/>
<reference evidence="1" key="1">
    <citation type="submission" date="2011-03" db="EMBL/GenBank/DDBJ databases">
        <title>Draft genome of Neisseria meningitidis strain alpha522.</title>
        <authorList>
            <person name="Schoen C."/>
            <person name="Blom J."/>
        </authorList>
    </citation>
    <scope>NUCLEOTIDE SEQUENCE</scope>
    <source>
        <strain evidence="1">Alpha522</strain>
    </source>
</reference>
<gene>
    <name evidence="1" type="ORF">NMALPHA522_1377</name>
</gene>
<organism evidence="1">
    <name type="scientific">Neisseria meningitidis alpha522</name>
    <dbReference type="NCBI Taxonomy" id="996307"/>
    <lineage>
        <taxon>Bacteria</taxon>
        <taxon>Pseudomonadati</taxon>
        <taxon>Pseudomonadota</taxon>
        <taxon>Betaproteobacteria</taxon>
        <taxon>Neisseriales</taxon>
        <taxon>Neisseriaceae</taxon>
        <taxon>Neisseria</taxon>
    </lineage>
</organism>
<name>I4E6F0_NEIME</name>
<protein>
    <submittedName>
        <fullName evidence="1">Uncharacterized protein</fullName>
    </submittedName>
</protein>
<dbReference type="EMBL" id="FR845714">
    <property type="protein sequence ID" value="CCA44918.1"/>
    <property type="molecule type" value="Genomic_DNA"/>
</dbReference>
<sequence>MRVFNTPAPNLGIPKSYMLLKTATLSATWRLFYACRK</sequence>
<accession>I4E6F0</accession>
<dbReference type="AlphaFoldDB" id="I4E6F0"/>